<evidence type="ECO:0000256" key="1">
    <source>
        <dbReference type="SAM" id="MobiDB-lite"/>
    </source>
</evidence>
<protein>
    <recommendedName>
        <fullName evidence="2">Lantibiotic dehydratase N-terminal domain-containing protein</fullName>
    </recommendedName>
</protein>
<sequence length="351" mass="38043">LPLSHFLQPARRDGEDLAVLNRSWGGIGFPFSRFTHCFEDAPDSSETDGGGLAGRVRRDLRAAQPSGAVFAEVTGGHATTNLNLHGRLTDYEVVCPGETSSAPPAEQLPLDDLYVVHDAAGDRLVLRSERLDREVVPVYLGYLVAMALPDVPRALLLLSPAAVPAVDFWGGVPEEEAATEKAVTTRPRVRYGSVVVSRRSWSAPAAALPARTPETSDAEWYLGWQRWRQRHGVPAQVFATVRAPAAEEGEEGGGPGPLANDKPQYVDFDSYLSLTVFETRLKEAGARVELREALPGEEDARVTSPDGRHVAEMVVETRTAPRRPETADPAEAPALQMTAEEPATRVKDQVS</sequence>
<evidence type="ECO:0000313" key="3">
    <source>
        <dbReference type="EMBL" id="KOG87334.1"/>
    </source>
</evidence>
<evidence type="ECO:0000313" key="4">
    <source>
        <dbReference type="Proteomes" id="UP000037020"/>
    </source>
</evidence>
<keyword evidence="4" id="KW-1185">Reference proteome</keyword>
<evidence type="ECO:0000259" key="2">
    <source>
        <dbReference type="Pfam" id="PF04738"/>
    </source>
</evidence>
<name>A0ABR5J1Q5_9ACTN</name>
<feature type="region of interest" description="Disordered" evidence="1">
    <location>
        <begin position="315"/>
        <end position="351"/>
    </location>
</feature>
<dbReference type="Proteomes" id="UP000037020">
    <property type="component" value="Unassembled WGS sequence"/>
</dbReference>
<accession>A0ABR5J1Q5</accession>
<reference evidence="3 4" key="1">
    <citation type="submission" date="2015-07" db="EMBL/GenBank/DDBJ databases">
        <authorList>
            <person name="Ju K.-S."/>
            <person name="Doroghazi J.R."/>
            <person name="Metcalf W.W."/>
        </authorList>
    </citation>
    <scope>NUCLEOTIDE SEQUENCE [LARGE SCALE GENOMIC DNA]</scope>
    <source>
        <strain evidence="3 4">NRRL B-3589</strain>
    </source>
</reference>
<proteinExistence type="predicted"/>
<feature type="non-terminal residue" evidence="3">
    <location>
        <position position="1"/>
    </location>
</feature>
<dbReference type="Pfam" id="PF04738">
    <property type="entry name" value="Lant_dehydr_N"/>
    <property type="match status" value="1"/>
</dbReference>
<dbReference type="InterPro" id="IPR006827">
    <property type="entry name" value="Lant_deHydtase_N"/>
</dbReference>
<feature type="domain" description="Lantibiotic dehydratase N-terminal" evidence="2">
    <location>
        <begin position="31"/>
        <end position="239"/>
    </location>
</feature>
<dbReference type="EMBL" id="LGUT01002301">
    <property type="protein sequence ID" value="KOG87334.1"/>
    <property type="molecule type" value="Genomic_DNA"/>
</dbReference>
<feature type="compositionally biased region" description="Basic and acidic residues" evidence="1">
    <location>
        <begin position="342"/>
        <end position="351"/>
    </location>
</feature>
<organism evidence="3 4">
    <name type="scientific">Streptomyces varsoviensis</name>
    <dbReference type="NCBI Taxonomy" id="67373"/>
    <lineage>
        <taxon>Bacteria</taxon>
        <taxon>Bacillati</taxon>
        <taxon>Actinomycetota</taxon>
        <taxon>Actinomycetes</taxon>
        <taxon>Kitasatosporales</taxon>
        <taxon>Streptomycetaceae</taxon>
        <taxon>Streptomyces</taxon>
    </lineage>
</organism>
<comment type="caution">
    <text evidence="3">The sequence shown here is derived from an EMBL/GenBank/DDBJ whole genome shotgun (WGS) entry which is preliminary data.</text>
</comment>
<gene>
    <name evidence="3" type="ORF">ADK38_26015</name>
</gene>